<gene>
    <name evidence="1" type="ORF">JK629_08525</name>
</gene>
<dbReference type="Proteomes" id="UP000629420">
    <property type="component" value="Chromosome"/>
</dbReference>
<evidence type="ECO:0000313" key="1">
    <source>
        <dbReference type="EMBL" id="QQX75398.1"/>
    </source>
</evidence>
<proteinExistence type="predicted"/>
<dbReference type="Pfam" id="PF11964">
    <property type="entry name" value="SpoIIAA-like"/>
    <property type="match status" value="1"/>
</dbReference>
<protein>
    <submittedName>
        <fullName evidence="1">STAS/SEC14 domain-containing protein</fullName>
    </submittedName>
</protein>
<sequence length="121" mass="14085">MFTIINGLPKDTLGILISGKTTKEDYERLNPLLETHKKNHEKIKMLVEVKDFNYSAGALWEDLKFSFNYLGSISAIAIVTEKEWLEESMETFGKVWPNLNVEGFEFEEQKKALDWLKKQKV</sequence>
<dbReference type="InterPro" id="IPR021866">
    <property type="entry name" value="SpoIIAA-like"/>
</dbReference>
<reference evidence="1 2" key="1">
    <citation type="submission" date="2021-01" db="EMBL/GenBank/DDBJ databases">
        <title>Aequorivita sp. strain KX20305, a bacterium isolated from the sediment collected at a cold seep field in South China Sea.</title>
        <authorList>
            <person name="Zhang H."/>
            <person name="Li C."/>
        </authorList>
    </citation>
    <scope>NUCLEOTIDE SEQUENCE [LARGE SCALE GENOMIC DNA]</scope>
    <source>
        <strain evidence="1 2">KX20305</strain>
    </source>
</reference>
<keyword evidence="2" id="KW-1185">Reference proteome</keyword>
<dbReference type="EMBL" id="CP068439">
    <property type="protein sequence ID" value="QQX75398.1"/>
    <property type="molecule type" value="Genomic_DNA"/>
</dbReference>
<dbReference type="InterPro" id="IPR036513">
    <property type="entry name" value="STAS_dom_sf"/>
</dbReference>
<dbReference type="Gene3D" id="3.40.50.10600">
    <property type="entry name" value="SpoIIaa-like domains"/>
    <property type="match status" value="1"/>
</dbReference>
<dbReference type="InterPro" id="IPR038396">
    <property type="entry name" value="SpoIIAA-like_sf"/>
</dbReference>
<organism evidence="1 2">
    <name type="scientific">Aequorivita iocasae</name>
    <dbReference type="NCBI Taxonomy" id="2803865"/>
    <lineage>
        <taxon>Bacteria</taxon>
        <taxon>Pseudomonadati</taxon>
        <taxon>Bacteroidota</taxon>
        <taxon>Flavobacteriia</taxon>
        <taxon>Flavobacteriales</taxon>
        <taxon>Flavobacteriaceae</taxon>
        <taxon>Aequorivita</taxon>
    </lineage>
</organism>
<dbReference type="SUPFAM" id="SSF52091">
    <property type="entry name" value="SpoIIaa-like"/>
    <property type="match status" value="1"/>
</dbReference>
<evidence type="ECO:0000313" key="2">
    <source>
        <dbReference type="Proteomes" id="UP000629420"/>
    </source>
</evidence>
<dbReference type="RefSeq" id="WP_202335232.1">
    <property type="nucleotide sequence ID" value="NZ_CP068439.1"/>
</dbReference>
<name>A0ABX7DPF2_9FLAO</name>
<accession>A0ABX7DPF2</accession>